<evidence type="ECO:0000313" key="1">
    <source>
        <dbReference type="EMBL" id="KFB53290.1"/>
    </source>
</evidence>
<evidence type="ECO:0000313" key="2">
    <source>
        <dbReference type="EnsemblMetazoa" id="ASIC021630-PA"/>
    </source>
</evidence>
<gene>
    <name evidence="1" type="ORF">ZHAS_00021630</name>
</gene>
<evidence type="ECO:0000313" key="3">
    <source>
        <dbReference type="Proteomes" id="UP000030765"/>
    </source>
</evidence>
<proteinExistence type="predicted"/>
<keyword evidence="3" id="KW-1185">Reference proteome</keyword>
<name>A0A084WSU6_ANOSI</name>
<dbReference type="Proteomes" id="UP000030765">
    <property type="component" value="Unassembled WGS sequence"/>
</dbReference>
<dbReference type="EnsemblMetazoa" id="ASIC021630-RA">
    <property type="protein sequence ID" value="ASIC021630-PA"/>
    <property type="gene ID" value="ASIC021630"/>
</dbReference>
<dbReference type="EMBL" id="ATLV01026720">
    <property type="status" value="NOT_ANNOTATED_CDS"/>
    <property type="molecule type" value="Genomic_DNA"/>
</dbReference>
<reference evidence="1 3" key="1">
    <citation type="journal article" date="2014" name="BMC Genomics">
        <title>Genome sequence of Anopheles sinensis provides insight into genetics basis of mosquito competence for malaria parasites.</title>
        <authorList>
            <person name="Zhou D."/>
            <person name="Zhang D."/>
            <person name="Ding G."/>
            <person name="Shi L."/>
            <person name="Hou Q."/>
            <person name="Ye Y."/>
            <person name="Xu Y."/>
            <person name="Zhou H."/>
            <person name="Xiong C."/>
            <person name="Li S."/>
            <person name="Yu J."/>
            <person name="Hong S."/>
            <person name="Yu X."/>
            <person name="Zou P."/>
            <person name="Chen C."/>
            <person name="Chang X."/>
            <person name="Wang W."/>
            <person name="Lv Y."/>
            <person name="Sun Y."/>
            <person name="Ma L."/>
            <person name="Shen B."/>
            <person name="Zhu C."/>
        </authorList>
    </citation>
    <scope>NUCLEOTIDE SEQUENCE [LARGE SCALE GENOMIC DNA]</scope>
</reference>
<accession>A0A084WSU6</accession>
<dbReference type="EMBL" id="KE525418">
    <property type="protein sequence ID" value="KFB53290.1"/>
    <property type="molecule type" value="Genomic_DNA"/>
</dbReference>
<protein>
    <submittedName>
        <fullName evidence="1 2">Phosphomannomutase</fullName>
    </submittedName>
</protein>
<reference evidence="2" key="2">
    <citation type="submission" date="2020-05" db="UniProtKB">
        <authorList>
            <consortium name="EnsemblMetazoa"/>
        </authorList>
    </citation>
    <scope>IDENTIFICATION</scope>
</reference>
<sequence length="76" mass="8249">MPRKSTSPSEFIVIVEARRGKRSSNIGPTVPGVVLPDIPVSEARHRGTEACGVSGYKIRQRTGHSFRGFGWLSVGK</sequence>
<dbReference type="AlphaFoldDB" id="A0A084WSU6"/>
<dbReference type="VEuPathDB" id="VectorBase:ASIC021630"/>
<organism evidence="1">
    <name type="scientific">Anopheles sinensis</name>
    <name type="common">Mosquito</name>
    <dbReference type="NCBI Taxonomy" id="74873"/>
    <lineage>
        <taxon>Eukaryota</taxon>
        <taxon>Metazoa</taxon>
        <taxon>Ecdysozoa</taxon>
        <taxon>Arthropoda</taxon>
        <taxon>Hexapoda</taxon>
        <taxon>Insecta</taxon>
        <taxon>Pterygota</taxon>
        <taxon>Neoptera</taxon>
        <taxon>Endopterygota</taxon>
        <taxon>Diptera</taxon>
        <taxon>Nematocera</taxon>
        <taxon>Culicoidea</taxon>
        <taxon>Culicidae</taxon>
        <taxon>Anophelinae</taxon>
        <taxon>Anopheles</taxon>
    </lineage>
</organism>